<dbReference type="EMBL" id="FOLQ01000004">
    <property type="protein sequence ID" value="SFD31133.1"/>
    <property type="molecule type" value="Genomic_DNA"/>
</dbReference>
<dbReference type="RefSeq" id="WP_093826863.1">
    <property type="nucleotide sequence ID" value="NZ_FOLQ01000004.1"/>
</dbReference>
<name>A0A1I1RHP1_9BACT</name>
<organism evidence="3 4">
    <name type="scientific">Spirosoma endophyticum</name>
    <dbReference type="NCBI Taxonomy" id="662367"/>
    <lineage>
        <taxon>Bacteria</taxon>
        <taxon>Pseudomonadati</taxon>
        <taxon>Bacteroidota</taxon>
        <taxon>Cytophagia</taxon>
        <taxon>Cytophagales</taxon>
        <taxon>Cytophagaceae</taxon>
        <taxon>Spirosoma</taxon>
    </lineage>
</organism>
<sequence length="270" mass="28963">MKLSQLVGTALLLVSASASMAQTALGTPPARSFEFGIKGGGTFTHGFTHVPAQSIGSVQVPELENKNNGIGLGYSGGLWVRKNFSNFFIQADVTYNRFVLKQKTNVTLDVNANPLIANALPISVQPGILNATLNATSESILEAVDVPILIGKRWMDGKLRGYVGPNFIFVQKAENKRTTSGFLNANSSVSFPQTDIPTTTSSTDLLNKYTAQNLEVKDFTYALELGIGYTPIPFLDVDVRYAVPVGGVYKDSNITGFLGIATVSLGFKVF</sequence>
<dbReference type="STRING" id="662367.SAMN05216167_104311"/>
<keyword evidence="4" id="KW-1185">Reference proteome</keyword>
<feature type="chain" id="PRO_5011583374" evidence="1">
    <location>
        <begin position="22"/>
        <end position="270"/>
    </location>
</feature>
<dbReference type="OrthoDB" id="938002at2"/>
<gene>
    <name evidence="3" type="ORF">SAMN05216167_104311</name>
</gene>
<accession>A0A1I1RHP1</accession>
<evidence type="ECO:0000259" key="2">
    <source>
        <dbReference type="Pfam" id="PF13568"/>
    </source>
</evidence>
<proteinExistence type="predicted"/>
<reference evidence="3 4" key="1">
    <citation type="submission" date="2016-10" db="EMBL/GenBank/DDBJ databases">
        <authorList>
            <person name="de Groot N.N."/>
        </authorList>
    </citation>
    <scope>NUCLEOTIDE SEQUENCE [LARGE SCALE GENOMIC DNA]</scope>
    <source>
        <strain evidence="3 4">DSM 26130</strain>
    </source>
</reference>
<evidence type="ECO:0000256" key="1">
    <source>
        <dbReference type="SAM" id="SignalP"/>
    </source>
</evidence>
<dbReference type="AlphaFoldDB" id="A0A1I1RHP1"/>
<evidence type="ECO:0000313" key="4">
    <source>
        <dbReference type="Proteomes" id="UP000198598"/>
    </source>
</evidence>
<feature type="signal peptide" evidence="1">
    <location>
        <begin position="1"/>
        <end position="21"/>
    </location>
</feature>
<feature type="domain" description="Outer membrane protein beta-barrel" evidence="2">
    <location>
        <begin position="21"/>
        <end position="243"/>
    </location>
</feature>
<evidence type="ECO:0000313" key="3">
    <source>
        <dbReference type="EMBL" id="SFD31133.1"/>
    </source>
</evidence>
<dbReference type="InterPro" id="IPR025665">
    <property type="entry name" value="Beta-barrel_OMP_2"/>
</dbReference>
<dbReference type="Pfam" id="PF13568">
    <property type="entry name" value="OMP_b-brl_2"/>
    <property type="match status" value="1"/>
</dbReference>
<keyword evidence="1" id="KW-0732">Signal</keyword>
<dbReference type="Proteomes" id="UP000198598">
    <property type="component" value="Unassembled WGS sequence"/>
</dbReference>
<protein>
    <submittedName>
        <fullName evidence="3">Outer membrane protein beta-barrel domain-containing protein</fullName>
    </submittedName>
</protein>